<comment type="caution">
    <text evidence="4">The sequence shown here is derived from an EMBL/GenBank/DDBJ whole genome shotgun (WGS) entry which is preliminary data.</text>
</comment>
<dbReference type="GO" id="GO:0016491">
    <property type="term" value="F:oxidoreductase activity"/>
    <property type="evidence" value="ECO:0007669"/>
    <property type="project" value="UniProtKB-KW"/>
</dbReference>
<evidence type="ECO:0000256" key="3">
    <source>
        <dbReference type="RuleBase" id="RU000363"/>
    </source>
</evidence>
<dbReference type="GO" id="GO:0016020">
    <property type="term" value="C:membrane"/>
    <property type="evidence" value="ECO:0007669"/>
    <property type="project" value="TreeGrafter"/>
</dbReference>
<dbReference type="PRINTS" id="PR00081">
    <property type="entry name" value="GDHRDH"/>
</dbReference>
<reference evidence="4" key="1">
    <citation type="journal article" date="2014" name="Int. J. Syst. Evol. Microbiol.">
        <title>Complete genome sequence of Corynebacterium casei LMG S-19264T (=DSM 44701T), isolated from a smear-ripened cheese.</title>
        <authorList>
            <consortium name="US DOE Joint Genome Institute (JGI-PGF)"/>
            <person name="Walter F."/>
            <person name="Albersmeier A."/>
            <person name="Kalinowski J."/>
            <person name="Ruckert C."/>
        </authorList>
    </citation>
    <scope>NUCLEOTIDE SEQUENCE</scope>
    <source>
        <strain evidence="4">KCTC 42650</strain>
    </source>
</reference>
<dbReference type="RefSeq" id="WP_189682256.1">
    <property type="nucleotide sequence ID" value="NZ_BNCJ01000020.1"/>
</dbReference>
<dbReference type="AlphaFoldDB" id="A0A8J3MAA2"/>
<dbReference type="InterPro" id="IPR002347">
    <property type="entry name" value="SDR_fam"/>
</dbReference>
<dbReference type="EMBL" id="BNCJ01000020">
    <property type="protein sequence ID" value="GHF67797.1"/>
    <property type="molecule type" value="Genomic_DNA"/>
</dbReference>
<evidence type="ECO:0000256" key="2">
    <source>
        <dbReference type="ARBA" id="ARBA00023002"/>
    </source>
</evidence>
<organism evidence="4 5">
    <name type="scientific">Seohaeicola zhoushanensis</name>
    <dbReference type="NCBI Taxonomy" id="1569283"/>
    <lineage>
        <taxon>Bacteria</taxon>
        <taxon>Pseudomonadati</taxon>
        <taxon>Pseudomonadota</taxon>
        <taxon>Alphaproteobacteria</taxon>
        <taxon>Rhodobacterales</taxon>
        <taxon>Roseobacteraceae</taxon>
        <taxon>Seohaeicola</taxon>
    </lineage>
</organism>
<name>A0A8J3MAA2_9RHOB</name>
<dbReference type="CDD" id="cd05233">
    <property type="entry name" value="SDR_c"/>
    <property type="match status" value="1"/>
</dbReference>
<dbReference type="Gene3D" id="3.40.50.720">
    <property type="entry name" value="NAD(P)-binding Rossmann-like Domain"/>
    <property type="match status" value="1"/>
</dbReference>
<dbReference type="SUPFAM" id="SSF51735">
    <property type="entry name" value="NAD(P)-binding Rossmann-fold domains"/>
    <property type="match status" value="1"/>
</dbReference>
<dbReference type="PANTHER" id="PTHR44196:SF1">
    <property type="entry name" value="DEHYDROGENASE_REDUCTASE SDR FAMILY MEMBER 7B"/>
    <property type="match status" value="1"/>
</dbReference>
<sequence>MATLEGKRAWITGGGSGIGAAAARALADAGAEVIVSGRRAEPLEAVVAGIRASGGRADLRQLDVADSAAVQAAAEAIGPVDILVANAGLNVPDRSFAKITAEGWDKVVGVNLNGVFYPVQAALPGMRARGGGLVVLIASWAGRYATRLTGPAYNATKRAVLAVGESLNDEEGANGIRCTVIMPGEVATDILRTRPVPPSQEQMDRMLQADDLGRTIRFVAEMPPRACLNEILISPTWNRFYQGFEEMR</sequence>
<protein>
    <submittedName>
        <fullName evidence="4">Oxidoreductase</fullName>
    </submittedName>
</protein>
<dbReference type="Proteomes" id="UP000626220">
    <property type="component" value="Unassembled WGS sequence"/>
</dbReference>
<gene>
    <name evidence="4" type="ORF">GCM10017056_43710</name>
</gene>
<evidence type="ECO:0000256" key="1">
    <source>
        <dbReference type="ARBA" id="ARBA00006484"/>
    </source>
</evidence>
<evidence type="ECO:0000313" key="4">
    <source>
        <dbReference type="EMBL" id="GHF67797.1"/>
    </source>
</evidence>
<dbReference type="PANTHER" id="PTHR44196">
    <property type="entry name" value="DEHYDROGENASE/REDUCTASE SDR FAMILY MEMBER 7B"/>
    <property type="match status" value="1"/>
</dbReference>
<proteinExistence type="inferred from homology"/>
<comment type="similarity">
    <text evidence="1 3">Belongs to the short-chain dehydrogenases/reductases (SDR) family.</text>
</comment>
<keyword evidence="5" id="KW-1185">Reference proteome</keyword>
<keyword evidence="2" id="KW-0560">Oxidoreductase</keyword>
<reference evidence="4" key="2">
    <citation type="submission" date="2020-09" db="EMBL/GenBank/DDBJ databases">
        <authorList>
            <person name="Sun Q."/>
            <person name="Kim S."/>
        </authorList>
    </citation>
    <scope>NUCLEOTIDE SEQUENCE</scope>
    <source>
        <strain evidence="4">KCTC 42650</strain>
    </source>
</reference>
<dbReference type="InterPro" id="IPR036291">
    <property type="entry name" value="NAD(P)-bd_dom_sf"/>
</dbReference>
<dbReference type="PRINTS" id="PR00080">
    <property type="entry name" value="SDRFAMILY"/>
</dbReference>
<accession>A0A8J3MAA2</accession>
<evidence type="ECO:0000313" key="5">
    <source>
        <dbReference type="Proteomes" id="UP000626220"/>
    </source>
</evidence>
<dbReference type="Pfam" id="PF00106">
    <property type="entry name" value="adh_short"/>
    <property type="match status" value="1"/>
</dbReference>